<feature type="domain" description="ChsH2 rubredoxin-like zinc ribbon" evidence="2">
    <location>
        <begin position="21"/>
        <end position="46"/>
    </location>
</feature>
<dbReference type="InterPro" id="IPR022002">
    <property type="entry name" value="ChsH2_Znr"/>
</dbReference>
<dbReference type="InterPro" id="IPR052513">
    <property type="entry name" value="Thioester_dehydratase-like"/>
</dbReference>
<dbReference type="EMBL" id="BJVJ01000016">
    <property type="protein sequence ID" value="GEL23150.1"/>
    <property type="molecule type" value="Genomic_DNA"/>
</dbReference>
<name>A0A511DEB7_9PSEU</name>
<evidence type="ECO:0000259" key="2">
    <source>
        <dbReference type="Pfam" id="PF12172"/>
    </source>
</evidence>
<proteinExistence type="predicted"/>
<dbReference type="Pfam" id="PF01796">
    <property type="entry name" value="OB_ChsH2_C"/>
    <property type="match status" value="1"/>
</dbReference>
<sequence>MPAPPLDARRMRVTDDDRWDLLGARCPACGHTVHPVRVACVRCGRATEVVTLRPVGTVVASTVVHTTRPDVALRPPFGVALVRLVDGPVLAAPVREGEDPAHGDRVALAAFDVGEGDERRRALQVTVAGS</sequence>
<dbReference type="Pfam" id="PF12172">
    <property type="entry name" value="zf-ChsH2"/>
    <property type="match status" value="1"/>
</dbReference>
<dbReference type="InterPro" id="IPR012340">
    <property type="entry name" value="NA-bd_OB-fold"/>
</dbReference>
<dbReference type="AlphaFoldDB" id="A0A511DEB7"/>
<accession>A0A511DEB7</accession>
<evidence type="ECO:0000313" key="3">
    <source>
        <dbReference type="EMBL" id="GEL23150.1"/>
    </source>
</evidence>
<evidence type="ECO:0008006" key="5">
    <source>
        <dbReference type="Google" id="ProtNLM"/>
    </source>
</evidence>
<feature type="domain" description="ChsH2 C-terminal OB-fold" evidence="1">
    <location>
        <begin position="50"/>
        <end position="108"/>
    </location>
</feature>
<comment type="caution">
    <text evidence="3">The sequence shown here is derived from an EMBL/GenBank/DDBJ whole genome shotgun (WGS) entry which is preliminary data.</text>
</comment>
<evidence type="ECO:0000259" key="1">
    <source>
        <dbReference type="Pfam" id="PF01796"/>
    </source>
</evidence>
<evidence type="ECO:0000313" key="4">
    <source>
        <dbReference type="Proteomes" id="UP000321685"/>
    </source>
</evidence>
<dbReference type="PANTHER" id="PTHR34075:SF5">
    <property type="entry name" value="BLR3430 PROTEIN"/>
    <property type="match status" value="1"/>
</dbReference>
<dbReference type="SUPFAM" id="SSF50249">
    <property type="entry name" value="Nucleic acid-binding proteins"/>
    <property type="match status" value="1"/>
</dbReference>
<organism evidence="3 4">
    <name type="scientific">Pseudonocardia sulfidoxydans NBRC 16205</name>
    <dbReference type="NCBI Taxonomy" id="1223511"/>
    <lineage>
        <taxon>Bacteria</taxon>
        <taxon>Bacillati</taxon>
        <taxon>Actinomycetota</taxon>
        <taxon>Actinomycetes</taxon>
        <taxon>Pseudonocardiales</taxon>
        <taxon>Pseudonocardiaceae</taxon>
        <taxon>Pseudonocardia</taxon>
    </lineage>
</organism>
<dbReference type="Proteomes" id="UP000321685">
    <property type="component" value="Unassembled WGS sequence"/>
</dbReference>
<dbReference type="Gene3D" id="6.10.30.10">
    <property type="match status" value="1"/>
</dbReference>
<reference evidence="3 4" key="1">
    <citation type="submission" date="2019-07" db="EMBL/GenBank/DDBJ databases">
        <title>Whole genome shotgun sequence of Pseudonocardia sulfidoxydans NBRC 16205.</title>
        <authorList>
            <person name="Hosoyama A."/>
            <person name="Uohara A."/>
            <person name="Ohji S."/>
            <person name="Ichikawa N."/>
        </authorList>
    </citation>
    <scope>NUCLEOTIDE SEQUENCE [LARGE SCALE GENOMIC DNA]</scope>
    <source>
        <strain evidence="3 4">NBRC 16205</strain>
    </source>
</reference>
<dbReference type="PANTHER" id="PTHR34075">
    <property type="entry name" value="BLR3430 PROTEIN"/>
    <property type="match status" value="1"/>
</dbReference>
<protein>
    <recommendedName>
        <fullName evidence="5">DUF35 domain-containing protein</fullName>
    </recommendedName>
</protein>
<dbReference type="InterPro" id="IPR002878">
    <property type="entry name" value="ChsH2_C"/>
</dbReference>
<keyword evidence="4" id="KW-1185">Reference proteome</keyword>
<gene>
    <name evidence="3" type="ORF">PSU4_21040</name>
</gene>